<protein>
    <submittedName>
        <fullName evidence="1">Uncharacterized protein</fullName>
    </submittedName>
</protein>
<evidence type="ECO:0000313" key="1">
    <source>
        <dbReference type="EMBL" id="ADN14342.1"/>
    </source>
</evidence>
<dbReference type="HOGENOM" id="CLU_2166786_0_0_3"/>
<keyword evidence="2" id="KW-1185">Reference proteome</keyword>
<proteinExistence type="predicted"/>
<dbReference type="KEGG" id="cyj:Cyan7822_2364"/>
<name>E0UFV9_GLOV7</name>
<gene>
    <name evidence="1" type="ordered locus">Cyan7822_2364</name>
</gene>
<accession>E0UFV9</accession>
<dbReference type="Proteomes" id="UP000008206">
    <property type="component" value="Chromosome"/>
</dbReference>
<dbReference type="AlphaFoldDB" id="E0UFV9"/>
<dbReference type="STRING" id="497965.Cyan7822_2364"/>
<evidence type="ECO:0000313" key="2">
    <source>
        <dbReference type="Proteomes" id="UP000008206"/>
    </source>
</evidence>
<sequence>MSIKIFINLLLLFAEDKTGIIQLTEDHHLGGKTVNTISDLAANPIYGQIQKVIANDKYYEFDNEAKTGDIAAQNGYWIETGGWDCYISSTVDGCDRYINELNTADKLRRI</sequence>
<organism evidence="1 2">
    <name type="scientific">Gloeothece verrucosa (strain PCC 7822)</name>
    <name type="common">Cyanothece sp. (strain PCC 7822)</name>
    <dbReference type="NCBI Taxonomy" id="497965"/>
    <lineage>
        <taxon>Bacteria</taxon>
        <taxon>Bacillati</taxon>
        <taxon>Cyanobacteriota</taxon>
        <taxon>Cyanophyceae</taxon>
        <taxon>Oscillatoriophycideae</taxon>
        <taxon>Chroococcales</taxon>
        <taxon>Aphanothecaceae</taxon>
        <taxon>Gloeothece</taxon>
        <taxon>Gloeothece verrucosa</taxon>
    </lineage>
</organism>
<dbReference type="RefSeq" id="WP_013322447.1">
    <property type="nucleotide sequence ID" value="NC_014501.1"/>
</dbReference>
<reference evidence="2" key="1">
    <citation type="journal article" date="2011" name="MBio">
        <title>Novel metabolic attributes of the genus Cyanothece, comprising a group of unicellular nitrogen-fixing Cyanobacteria.</title>
        <authorList>
            <person name="Bandyopadhyay A."/>
            <person name="Elvitigala T."/>
            <person name="Welsh E."/>
            <person name="Stockel J."/>
            <person name="Liberton M."/>
            <person name="Min H."/>
            <person name="Sherman L.A."/>
            <person name="Pakrasi H.B."/>
        </authorList>
    </citation>
    <scope>NUCLEOTIDE SEQUENCE [LARGE SCALE GENOMIC DNA]</scope>
    <source>
        <strain evidence="2">PCC 7822</strain>
    </source>
</reference>
<dbReference type="EMBL" id="CP002198">
    <property type="protein sequence ID" value="ADN14342.1"/>
    <property type="molecule type" value="Genomic_DNA"/>
</dbReference>